<dbReference type="PANTHER" id="PTHR43684">
    <property type="match status" value="1"/>
</dbReference>
<organism evidence="1 2">
    <name type="scientific">Necator americanus</name>
    <name type="common">Human hookworm</name>
    <dbReference type="NCBI Taxonomy" id="51031"/>
    <lineage>
        <taxon>Eukaryota</taxon>
        <taxon>Metazoa</taxon>
        <taxon>Ecdysozoa</taxon>
        <taxon>Nematoda</taxon>
        <taxon>Chromadorea</taxon>
        <taxon>Rhabditida</taxon>
        <taxon>Rhabditina</taxon>
        <taxon>Rhabditomorpha</taxon>
        <taxon>Strongyloidea</taxon>
        <taxon>Ancylostomatidae</taxon>
        <taxon>Bunostominae</taxon>
        <taxon>Necator</taxon>
    </lineage>
</organism>
<evidence type="ECO:0008006" key="3">
    <source>
        <dbReference type="Google" id="ProtNLM"/>
    </source>
</evidence>
<dbReference type="Gene3D" id="3.90.226.10">
    <property type="entry name" value="2-enoyl-CoA Hydratase, Chain A, domain 1"/>
    <property type="match status" value="1"/>
</dbReference>
<dbReference type="InterPro" id="IPR029045">
    <property type="entry name" value="ClpP/crotonase-like_dom_sf"/>
</dbReference>
<dbReference type="InterPro" id="IPR014748">
    <property type="entry name" value="Enoyl-CoA_hydra_C"/>
</dbReference>
<dbReference type="InterPro" id="IPR001753">
    <property type="entry name" value="Enoyl-CoA_hydra/iso"/>
</dbReference>
<dbReference type="Pfam" id="PF00378">
    <property type="entry name" value="ECH_1"/>
    <property type="match status" value="2"/>
</dbReference>
<proteinExistence type="predicted"/>
<keyword evidence="2" id="KW-1185">Reference proteome</keyword>
<name>A0ABR1CF88_NECAM</name>
<dbReference type="Proteomes" id="UP001303046">
    <property type="component" value="Unassembled WGS sequence"/>
</dbReference>
<evidence type="ECO:0000313" key="1">
    <source>
        <dbReference type="EMBL" id="KAK6737119.1"/>
    </source>
</evidence>
<reference evidence="1 2" key="1">
    <citation type="submission" date="2023-08" db="EMBL/GenBank/DDBJ databases">
        <title>A Necator americanus chromosomal reference genome.</title>
        <authorList>
            <person name="Ilik V."/>
            <person name="Petrzelkova K.J."/>
            <person name="Pardy F."/>
            <person name="Fuh T."/>
            <person name="Niatou-Singa F.S."/>
            <person name="Gouil Q."/>
            <person name="Baker L."/>
            <person name="Ritchie M.E."/>
            <person name="Jex A.R."/>
            <person name="Gazzola D."/>
            <person name="Li H."/>
            <person name="Toshio Fujiwara R."/>
            <person name="Zhan B."/>
            <person name="Aroian R.V."/>
            <person name="Pafco B."/>
            <person name="Schwarz E.M."/>
        </authorList>
    </citation>
    <scope>NUCLEOTIDE SEQUENCE [LARGE SCALE GENOMIC DNA]</scope>
    <source>
        <strain evidence="1 2">Aroian</strain>
        <tissue evidence="1">Whole animal</tissue>
    </source>
</reference>
<dbReference type="SUPFAM" id="SSF52096">
    <property type="entry name" value="ClpP/crotonase"/>
    <property type="match status" value="1"/>
</dbReference>
<dbReference type="CDD" id="cd06558">
    <property type="entry name" value="crotonase-like"/>
    <property type="match status" value="1"/>
</dbReference>
<dbReference type="EMBL" id="JAVFWL010000002">
    <property type="protein sequence ID" value="KAK6737119.1"/>
    <property type="molecule type" value="Genomic_DNA"/>
</dbReference>
<dbReference type="InterPro" id="IPR051053">
    <property type="entry name" value="ECH/Chromodomain_protein"/>
</dbReference>
<accession>A0ABR1CF88</accession>
<comment type="caution">
    <text evidence="1">The sequence shown here is derived from an EMBL/GenBank/DDBJ whole genome shotgun (WGS) entry which is preliminary data.</text>
</comment>
<dbReference type="PANTHER" id="PTHR43684:SF14">
    <property type="entry name" value="PROTEIN CBG16141"/>
    <property type="match status" value="1"/>
</dbReference>
<sequence>MRVKVSSNTDDDAVLICYQRSRTAGLLHRYAFRMSHHIDTKKVGNVYWIRFNRPEKYNAISSEMYRDLITAFEEAENDQEILITVLTGNGKYYSAGSDFSFAELEHMRENDEEPLYKQWVDKIIRHSKLLMALINGPAIGVACTTLALCDVVLASDQMFLMPKKIQPQSELIKLLALFTQAYFHCPFTDLGLNPEGASSYTFVQIMGYQKAVRLALLAEKMSAHEACDAGLVTKVIPQARFEKETIELITKYSKLAHQSVIVSKRLLRTSHIVDDLLTINRKECEVLMKQFTSDETIERMTSKFLSKI</sequence>
<protein>
    <recommendedName>
        <fullName evidence="3">Enoyl-CoA hydratase/isomerase family protein</fullName>
    </recommendedName>
</protein>
<evidence type="ECO:0000313" key="2">
    <source>
        <dbReference type="Proteomes" id="UP001303046"/>
    </source>
</evidence>
<dbReference type="Gene3D" id="1.10.12.10">
    <property type="entry name" value="Lyase 2-enoyl-coa Hydratase, Chain A, domain 2"/>
    <property type="match status" value="1"/>
</dbReference>
<gene>
    <name evidence="1" type="primary">Necator_chrII.g7468</name>
    <name evidence="1" type="ORF">RB195_019674</name>
</gene>